<dbReference type="KEGG" id="scyp:JYB88_14640"/>
<dbReference type="Proteomes" id="UP000663281">
    <property type="component" value="Chromosome"/>
</dbReference>
<evidence type="ECO:0000313" key="1">
    <source>
        <dbReference type="EMBL" id="QSX29429.1"/>
    </source>
</evidence>
<gene>
    <name evidence="1" type="ORF">JYB88_14640</name>
</gene>
<organism evidence="1 2">
    <name type="scientific">Shewanella cyperi</name>
    <dbReference type="NCBI Taxonomy" id="2814292"/>
    <lineage>
        <taxon>Bacteria</taxon>
        <taxon>Pseudomonadati</taxon>
        <taxon>Pseudomonadota</taxon>
        <taxon>Gammaproteobacteria</taxon>
        <taxon>Alteromonadales</taxon>
        <taxon>Shewanellaceae</taxon>
        <taxon>Shewanella</taxon>
    </lineage>
</organism>
<reference evidence="1 2" key="1">
    <citation type="submission" date="2021-03" db="EMBL/GenBank/DDBJ databases">
        <title>Novel species identification of genus Shewanella.</title>
        <authorList>
            <person name="Liu G."/>
            <person name="Zhang Q."/>
        </authorList>
    </citation>
    <scope>NUCLEOTIDE SEQUENCE [LARGE SCALE GENOMIC DNA]</scope>
    <source>
        <strain evidence="1 2">FJAT-53726</strain>
    </source>
</reference>
<name>A0A974XJG6_9GAMM</name>
<dbReference type="AlphaFoldDB" id="A0A974XJG6"/>
<proteinExistence type="predicted"/>
<dbReference type="RefSeq" id="WP_207320773.1">
    <property type="nucleotide sequence ID" value="NZ_CP071501.1"/>
</dbReference>
<sequence length="67" mass="7506">MKNIALQVSIEGKTEKITTDWQALSPVLKQRKLTDAELIELYQQLSAGLRVSTRGLTLAKKNESSVY</sequence>
<accession>A0A974XJG6</accession>
<keyword evidence="2" id="KW-1185">Reference proteome</keyword>
<evidence type="ECO:0000313" key="2">
    <source>
        <dbReference type="Proteomes" id="UP000663281"/>
    </source>
</evidence>
<dbReference type="EMBL" id="CP071504">
    <property type="protein sequence ID" value="QSX29429.1"/>
    <property type="molecule type" value="Genomic_DNA"/>
</dbReference>
<protein>
    <submittedName>
        <fullName evidence="1">Uncharacterized protein</fullName>
    </submittedName>
</protein>